<evidence type="ECO:0000256" key="3">
    <source>
        <dbReference type="ARBA" id="ARBA00022475"/>
    </source>
</evidence>
<dbReference type="InterPro" id="IPR006685">
    <property type="entry name" value="MscS_channel_2nd"/>
</dbReference>
<dbReference type="InterPro" id="IPR011066">
    <property type="entry name" value="MscS_channel_C_sf"/>
</dbReference>
<keyword evidence="12" id="KW-1185">Reference proteome</keyword>
<proteinExistence type="inferred from homology"/>
<keyword evidence="6 7" id="KW-0472">Membrane</keyword>
<dbReference type="Gene3D" id="1.10.287.1260">
    <property type="match status" value="1"/>
</dbReference>
<dbReference type="InterPro" id="IPR049142">
    <property type="entry name" value="MS_channel_1st"/>
</dbReference>
<dbReference type="Pfam" id="PF21088">
    <property type="entry name" value="MS_channel_1st"/>
    <property type="match status" value="1"/>
</dbReference>
<name>A0A4Q7N107_9BACT</name>
<dbReference type="RefSeq" id="WP_130538720.1">
    <property type="nucleotide sequence ID" value="NZ_CP042431.1"/>
</dbReference>
<feature type="domain" description="Mechanosensitive ion channel MscS" evidence="8">
    <location>
        <begin position="178"/>
        <end position="245"/>
    </location>
</feature>
<evidence type="ECO:0000259" key="9">
    <source>
        <dbReference type="Pfam" id="PF21082"/>
    </source>
</evidence>
<comment type="subcellular location">
    <subcellularLocation>
        <location evidence="1">Cell membrane</location>
        <topology evidence="1">Multi-pass membrane protein</topology>
    </subcellularLocation>
</comment>
<feature type="transmembrane region" description="Helical" evidence="7">
    <location>
        <begin position="163"/>
        <end position="191"/>
    </location>
</feature>
<dbReference type="EMBL" id="SGXA01000001">
    <property type="protein sequence ID" value="RZS74244.1"/>
    <property type="molecule type" value="Genomic_DNA"/>
</dbReference>
<comment type="similarity">
    <text evidence="2">Belongs to the MscS (TC 1.A.23) family.</text>
</comment>
<organism evidence="11 12">
    <name type="scientific">Pseudobacter ginsenosidimutans</name>
    <dbReference type="NCBI Taxonomy" id="661488"/>
    <lineage>
        <taxon>Bacteria</taxon>
        <taxon>Pseudomonadati</taxon>
        <taxon>Bacteroidota</taxon>
        <taxon>Chitinophagia</taxon>
        <taxon>Chitinophagales</taxon>
        <taxon>Chitinophagaceae</taxon>
        <taxon>Pseudobacter</taxon>
    </lineage>
</organism>
<dbReference type="SUPFAM" id="SSF50182">
    <property type="entry name" value="Sm-like ribonucleoproteins"/>
    <property type="match status" value="1"/>
</dbReference>
<accession>A0A4Q7N107</accession>
<evidence type="ECO:0000256" key="5">
    <source>
        <dbReference type="ARBA" id="ARBA00022989"/>
    </source>
</evidence>
<feature type="transmembrane region" description="Helical" evidence="7">
    <location>
        <begin position="134"/>
        <end position="151"/>
    </location>
</feature>
<evidence type="ECO:0000259" key="8">
    <source>
        <dbReference type="Pfam" id="PF00924"/>
    </source>
</evidence>
<dbReference type="SUPFAM" id="SSF82689">
    <property type="entry name" value="Mechanosensitive channel protein MscS (YggB), C-terminal domain"/>
    <property type="match status" value="1"/>
</dbReference>
<evidence type="ECO:0000256" key="6">
    <source>
        <dbReference type="ARBA" id="ARBA00023136"/>
    </source>
</evidence>
<dbReference type="AlphaFoldDB" id="A0A4Q7N107"/>
<dbReference type="Proteomes" id="UP000293874">
    <property type="component" value="Unassembled WGS sequence"/>
</dbReference>
<dbReference type="SUPFAM" id="SSF82861">
    <property type="entry name" value="Mechanosensitive channel protein MscS (YggB), transmembrane region"/>
    <property type="match status" value="1"/>
</dbReference>
<protein>
    <submittedName>
        <fullName evidence="11">Small-conductance mechanosensitive channel</fullName>
    </submittedName>
</protein>
<keyword evidence="3" id="KW-1003">Cell membrane</keyword>
<dbReference type="InterPro" id="IPR023408">
    <property type="entry name" value="MscS_beta-dom_sf"/>
</dbReference>
<dbReference type="OrthoDB" id="9809206at2"/>
<evidence type="ECO:0000313" key="12">
    <source>
        <dbReference type="Proteomes" id="UP000293874"/>
    </source>
</evidence>
<keyword evidence="4 7" id="KW-0812">Transmembrane</keyword>
<feature type="transmembrane region" description="Helical" evidence="7">
    <location>
        <begin position="90"/>
        <end position="114"/>
    </location>
</feature>
<evidence type="ECO:0000256" key="4">
    <source>
        <dbReference type="ARBA" id="ARBA00022692"/>
    </source>
</evidence>
<dbReference type="InterPro" id="IPR011014">
    <property type="entry name" value="MscS_channel_TM-2"/>
</dbReference>
<evidence type="ECO:0000313" key="11">
    <source>
        <dbReference type="EMBL" id="RZS74244.1"/>
    </source>
</evidence>
<evidence type="ECO:0000259" key="10">
    <source>
        <dbReference type="Pfam" id="PF21088"/>
    </source>
</evidence>
<dbReference type="InterPro" id="IPR010920">
    <property type="entry name" value="LSM_dom_sf"/>
</dbReference>
<reference evidence="11 12" key="1">
    <citation type="submission" date="2019-02" db="EMBL/GenBank/DDBJ databases">
        <title>Genomic Encyclopedia of Type Strains, Phase IV (KMG-IV): sequencing the most valuable type-strain genomes for metagenomic binning, comparative biology and taxonomic classification.</title>
        <authorList>
            <person name="Goeker M."/>
        </authorList>
    </citation>
    <scope>NUCLEOTIDE SEQUENCE [LARGE SCALE GENOMIC DNA]</scope>
    <source>
        <strain evidence="11 12">DSM 18116</strain>
    </source>
</reference>
<evidence type="ECO:0000256" key="2">
    <source>
        <dbReference type="ARBA" id="ARBA00008017"/>
    </source>
</evidence>
<feature type="transmembrane region" description="Helical" evidence="7">
    <location>
        <begin position="16"/>
        <end position="35"/>
    </location>
</feature>
<dbReference type="Pfam" id="PF00924">
    <property type="entry name" value="MS_channel_2nd"/>
    <property type="match status" value="1"/>
</dbReference>
<dbReference type="PANTHER" id="PTHR30566:SF25">
    <property type="entry name" value="INNER MEMBRANE PROTEIN"/>
    <property type="match status" value="1"/>
</dbReference>
<dbReference type="GO" id="GO:0008381">
    <property type="term" value="F:mechanosensitive monoatomic ion channel activity"/>
    <property type="evidence" value="ECO:0007669"/>
    <property type="project" value="UniProtKB-ARBA"/>
</dbReference>
<feature type="transmembrane region" description="Helical" evidence="7">
    <location>
        <begin position="56"/>
        <end position="78"/>
    </location>
</feature>
<sequence>MKEILQYNFLQNTVQSWLIALGIGMLMLTALRIIQSLVIKRIRALTARTQTNFDDFIISTIGRSVMPMLYVLAIYSSMQYLTLSEKANRIAHVVVMVICTFYVLRIISSFIVYIFQRSLVKQDNEQRKKQSRGILLIIQVLIWVAGFLFLIDNLGYNITTLVAGLGIGGIAIALAAQTILGDLFSYLVIFFDKPFQIGDFIIMDDKLGTVEYIGIKTTRIRTLSGEQLVCSNTDLTNSRVHNYKKMKERRVVFSFRVVYGTAAEKIKRIPAMVKQIVGEFTDTRFDRAHFKTFAESSLEFEVVFYVLSPDYNMYMDRQQSINLRIYEQFEQEGISFALPAQRIFMGSSN</sequence>
<dbReference type="GO" id="GO:0005886">
    <property type="term" value="C:plasma membrane"/>
    <property type="evidence" value="ECO:0007669"/>
    <property type="project" value="UniProtKB-SubCell"/>
</dbReference>
<comment type="caution">
    <text evidence="11">The sequence shown here is derived from an EMBL/GenBank/DDBJ whole genome shotgun (WGS) entry which is preliminary data.</text>
</comment>
<dbReference type="InterPro" id="IPR049278">
    <property type="entry name" value="MS_channel_C"/>
</dbReference>
<dbReference type="PANTHER" id="PTHR30566">
    <property type="entry name" value="YNAI-RELATED MECHANOSENSITIVE ION CHANNEL"/>
    <property type="match status" value="1"/>
</dbReference>
<dbReference type="Pfam" id="PF21082">
    <property type="entry name" value="MS_channel_3rd"/>
    <property type="match status" value="1"/>
</dbReference>
<feature type="domain" description="Mechanosensitive ion channel transmembrane helices 2/3" evidence="10">
    <location>
        <begin position="137"/>
        <end position="177"/>
    </location>
</feature>
<evidence type="ECO:0000256" key="7">
    <source>
        <dbReference type="SAM" id="Phobius"/>
    </source>
</evidence>
<dbReference type="Gene3D" id="2.30.30.60">
    <property type="match status" value="1"/>
</dbReference>
<gene>
    <name evidence="11" type="ORF">EV199_0088</name>
</gene>
<feature type="domain" description="Mechanosensitive ion channel MscS C-terminal" evidence="9">
    <location>
        <begin position="251"/>
        <end position="336"/>
    </location>
</feature>
<evidence type="ECO:0000256" key="1">
    <source>
        <dbReference type="ARBA" id="ARBA00004651"/>
    </source>
</evidence>
<keyword evidence="5 7" id="KW-1133">Transmembrane helix</keyword>
<dbReference type="Gene3D" id="3.30.70.100">
    <property type="match status" value="1"/>
</dbReference>